<dbReference type="Gene3D" id="2.60.40.10">
    <property type="entry name" value="Immunoglobulins"/>
    <property type="match status" value="3"/>
</dbReference>
<gene>
    <name evidence="3" type="ORF">IAC23_06695</name>
</gene>
<dbReference type="Proteomes" id="UP000823619">
    <property type="component" value="Unassembled WGS sequence"/>
</dbReference>
<evidence type="ECO:0000313" key="4">
    <source>
        <dbReference type="Proteomes" id="UP000823619"/>
    </source>
</evidence>
<dbReference type="InterPro" id="IPR032675">
    <property type="entry name" value="LRR_dom_sf"/>
</dbReference>
<dbReference type="EMBL" id="JADIMO010000086">
    <property type="protein sequence ID" value="MBO8445364.1"/>
    <property type="molecule type" value="Genomic_DNA"/>
</dbReference>
<dbReference type="Pfam" id="PF13004">
    <property type="entry name" value="BACON"/>
    <property type="match status" value="3"/>
</dbReference>
<sequence>MKKIVNLITFLALAAMGLAGCQEKEQAAGENTLEVTPDKITFASKNNEDVIIKVTTDAPDWDYSADGWINAVKDGDNLIVNVPNNMEYDERTGKILFTAGTARSVRVDITQEARIVSSLELSQETVEADPAGGQFEITVTSAEEWRVQGQSDWCTLSPLEGVTGDKIHVDVSANDGEELRSAVFNVISGTVTKQITVISNPEPFIELVSPETGEQSLDYNGGDFTVLLRTNLSSENISSQLEGGDGWISAEAGSGSGKNVAYKIHVTANNTYLSRQASMTFSAEGVESVRVTISQSKRNVLRVLEPSSGACELSTDAATIQVIISTNLYPELYVSSPSWINIAGDPELVDESADGLSQYKYTFNVSEASGSRTGSIVFKYEQFEASVKVTQTSGDAVTAVIPDEAFRQYLYSNGYIISADNETVELTADGLSATSFDFSYNTKIRSLEGIGAFAELTSLNLSNCNVITVVDISSLKKVKELIMGNCGYTEQIVLGDNPVTSLSYGWYTSVYAQKVTISGSKLESLDVSDLYNSYDDWTELDVTGCPALRSINSQRRTALTIYVTEAQKLQISNTGNGVLTVR</sequence>
<proteinExistence type="predicted"/>
<feature type="domain" description="BACON" evidence="2">
    <location>
        <begin position="63"/>
        <end position="112"/>
    </location>
</feature>
<accession>A0A9D9HC18</accession>
<feature type="domain" description="BACON" evidence="2">
    <location>
        <begin position="242"/>
        <end position="295"/>
    </location>
</feature>
<dbReference type="InterPro" id="IPR013783">
    <property type="entry name" value="Ig-like_fold"/>
</dbReference>
<dbReference type="InterPro" id="IPR024361">
    <property type="entry name" value="BACON"/>
</dbReference>
<name>A0A9D9HC18_9BACT</name>
<feature type="domain" description="BACON" evidence="2">
    <location>
        <begin position="144"/>
        <end position="197"/>
    </location>
</feature>
<reference evidence="3" key="1">
    <citation type="submission" date="2020-10" db="EMBL/GenBank/DDBJ databases">
        <authorList>
            <person name="Gilroy R."/>
        </authorList>
    </citation>
    <scope>NUCLEOTIDE SEQUENCE</scope>
    <source>
        <strain evidence="3">D5-748</strain>
    </source>
</reference>
<dbReference type="Gene3D" id="3.80.10.10">
    <property type="entry name" value="Ribonuclease Inhibitor"/>
    <property type="match status" value="1"/>
</dbReference>
<evidence type="ECO:0000313" key="3">
    <source>
        <dbReference type="EMBL" id="MBO8445364.1"/>
    </source>
</evidence>
<evidence type="ECO:0000259" key="2">
    <source>
        <dbReference type="Pfam" id="PF13004"/>
    </source>
</evidence>
<dbReference type="PROSITE" id="PS51257">
    <property type="entry name" value="PROKAR_LIPOPROTEIN"/>
    <property type="match status" value="1"/>
</dbReference>
<keyword evidence="1" id="KW-0732">Signal</keyword>
<dbReference type="AlphaFoldDB" id="A0A9D9HC18"/>
<evidence type="ECO:0000256" key="1">
    <source>
        <dbReference type="SAM" id="SignalP"/>
    </source>
</evidence>
<dbReference type="CDD" id="cd14948">
    <property type="entry name" value="BACON"/>
    <property type="match status" value="1"/>
</dbReference>
<feature type="signal peptide" evidence="1">
    <location>
        <begin position="1"/>
        <end position="21"/>
    </location>
</feature>
<feature type="chain" id="PRO_5038833882" description="BACON domain-containing protein" evidence="1">
    <location>
        <begin position="22"/>
        <end position="582"/>
    </location>
</feature>
<organism evidence="3 4">
    <name type="scientific">Candidatus Cryptobacteroides merdavium</name>
    <dbReference type="NCBI Taxonomy" id="2840769"/>
    <lineage>
        <taxon>Bacteria</taxon>
        <taxon>Pseudomonadati</taxon>
        <taxon>Bacteroidota</taxon>
        <taxon>Bacteroidia</taxon>
        <taxon>Bacteroidales</taxon>
        <taxon>Candidatus Cryptobacteroides</taxon>
    </lineage>
</organism>
<reference evidence="3" key="2">
    <citation type="journal article" date="2021" name="PeerJ">
        <title>Extensive microbial diversity within the chicken gut microbiome revealed by metagenomics and culture.</title>
        <authorList>
            <person name="Gilroy R."/>
            <person name="Ravi A."/>
            <person name="Getino M."/>
            <person name="Pursley I."/>
            <person name="Horton D.L."/>
            <person name="Alikhan N.F."/>
            <person name="Baker D."/>
            <person name="Gharbi K."/>
            <person name="Hall N."/>
            <person name="Watson M."/>
            <person name="Adriaenssens E.M."/>
            <person name="Foster-Nyarko E."/>
            <person name="Jarju S."/>
            <person name="Secka A."/>
            <person name="Antonio M."/>
            <person name="Oren A."/>
            <person name="Chaudhuri R.R."/>
            <person name="La Ragione R."/>
            <person name="Hildebrand F."/>
            <person name="Pallen M.J."/>
        </authorList>
    </citation>
    <scope>NUCLEOTIDE SEQUENCE</scope>
    <source>
        <strain evidence="3">D5-748</strain>
    </source>
</reference>
<dbReference type="SUPFAM" id="SSF52058">
    <property type="entry name" value="L domain-like"/>
    <property type="match status" value="1"/>
</dbReference>
<protein>
    <recommendedName>
        <fullName evidence="2">BACON domain-containing protein</fullName>
    </recommendedName>
</protein>
<comment type="caution">
    <text evidence="3">The sequence shown here is derived from an EMBL/GenBank/DDBJ whole genome shotgun (WGS) entry which is preliminary data.</text>
</comment>